<reference evidence="7 8" key="1">
    <citation type="submission" date="2013-08" db="EMBL/GenBank/DDBJ databases">
        <title>The genome sequence of Skermanella stibiiresistens.</title>
        <authorList>
            <person name="Zhu W."/>
            <person name="Wang G."/>
        </authorList>
    </citation>
    <scope>NUCLEOTIDE SEQUENCE [LARGE SCALE GENOMIC DNA]</scope>
    <source>
        <strain evidence="7 8">SB22</strain>
    </source>
</reference>
<dbReference type="STRING" id="1385369.N825_24010"/>
<keyword evidence="5" id="KW-0029">Amino-acid transport</keyword>
<dbReference type="EMBL" id="AVFL01000003">
    <property type="protein sequence ID" value="EWY41616.1"/>
    <property type="molecule type" value="Genomic_DNA"/>
</dbReference>
<comment type="similarity">
    <text evidence="1">Belongs to the ABC transporter superfamily.</text>
</comment>
<keyword evidence="2" id="KW-0813">Transport</keyword>
<comment type="caution">
    <text evidence="7">The sequence shown here is derived from an EMBL/GenBank/DDBJ whole genome shotgun (WGS) entry which is preliminary data.</text>
</comment>
<evidence type="ECO:0000313" key="7">
    <source>
        <dbReference type="EMBL" id="EWY41616.1"/>
    </source>
</evidence>
<dbReference type="InterPro" id="IPR052156">
    <property type="entry name" value="BCAA_Transport_ATP-bd_LivF"/>
</dbReference>
<accession>W9HA70</accession>
<dbReference type="NCBIfam" id="TIGR03410">
    <property type="entry name" value="urea_trans_UrtE"/>
    <property type="match status" value="1"/>
</dbReference>
<gene>
    <name evidence="7" type="ORF">N825_24010</name>
</gene>
<dbReference type="InterPro" id="IPR003439">
    <property type="entry name" value="ABC_transporter-like_ATP-bd"/>
</dbReference>
<dbReference type="PATRIC" id="fig|1385369.3.peg.1133"/>
<evidence type="ECO:0000256" key="4">
    <source>
        <dbReference type="ARBA" id="ARBA00022840"/>
    </source>
</evidence>
<organism evidence="7 8">
    <name type="scientific">Skermanella stibiiresistens SB22</name>
    <dbReference type="NCBI Taxonomy" id="1385369"/>
    <lineage>
        <taxon>Bacteria</taxon>
        <taxon>Pseudomonadati</taxon>
        <taxon>Pseudomonadota</taxon>
        <taxon>Alphaproteobacteria</taxon>
        <taxon>Rhodospirillales</taxon>
        <taxon>Azospirillaceae</taxon>
        <taxon>Skermanella</taxon>
    </lineage>
</organism>
<dbReference type="InterPro" id="IPR017780">
    <property type="entry name" value="ABC_transptr_urea_ATP-bd_UrtE"/>
</dbReference>
<name>W9HA70_9PROT</name>
<dbReference type="InterPro" id="IPR003593">
    <property type="entry name" value="AAA+_ATPase"/>
</dbReference>
<protein>
    <submittedName>
        <fullName evidence="7">Urea ABC transporter ATP-binding protein</fullName>
    </submittedName>
</protein>
<dbReference type="Proteomes" id="UP000019486">
    <property type="component" value="Unassembled WGS sequence"/>
</dbReference>
<evidence type="ECO:0000256" key="1">
    <source>
        <dbReference type="ARBA" id="ARBA00005417"/>
    </source>
</evidence>
<dbReference type="GO" id="GO:0015807">
    <property type="term" value="P:L-amino acid transport"/>
    <property type="evidence" value="ECO:0007669"/>
    <property type="project" value="TreeGrafter"/>
</dbReference>
<proteinExistence type="inferred from homology"/>
<evidence type="ECO:0000256" key="5">
    <source>
        <dbReference type="ARBA" id="ARBA00022970"/>
    </source>
</evidence>
<evidence type="ECO:0000256" key="3">
    <source>
        <dbReference type="ARBA" id="ARBA00022741"/>
    </source>
</evidence>
<dbReference type="PROSITE" id="PS50893">
    <property type="entry name" value="ABC_TRANSPORTER_2"/>
    <property type="match status" value="1"/>
</dbReference>
<dbReference type="Pfam" id="PF00005">
    <property type="entry name" value="ABC_tran"/>
    <property type="match status" value="1"/>
</dbReference>
<dbReference type="CDD" id="cd03224">
    <property type="entry name" value="ABC_TM1139_LivF_branched"/>
    <property type="match status" value="1"/>
</dbReference>
<dbReference type="GO" id="GO:0016887">
    <property type="term" value="F:ATP hydrolysis activity"/>
    <property type="evidence" value="ECO:0007669"/>
    <property type="project" value="InterPro"/>
</dbReference>
<evidence type="ECO:0000259" key="6">
    <source>
        <dbReference type="PROSITE" id="PS50893"/>
    </source>
</evidence>
<dbReference type="PANTHER" id="PTHR43820:SF5">
    <property type="entry name" value="HIGH-AFFINITY BRANCHED-CHAIN AMINO ACID TRANSPORT ATP-BINDING PROTEIN"/>
    <property type="match status" value="1"/>
</dbReference>
<dbReference type="InterPro" id="IPR027417">
    <property type="entry name" value="P-loop_NTPase"/>
</dbReference>
<sequence length="229" mass="24211">MAVERLNQHYGGSHTLRNVSFGVGDKGCTAILGRNGAGKTTLLRCLMGVLPITSGAIVWNGAPLTALPSHRRVRAGFGYVPQGREIFAGLTVGQNLEIAASASGTADAEAAVAEAVALFPVIGQMWRRRGGDLSGGQQQQLSIARALVTRPSLLILDEPTEGVQPSIVSRIEEVISELSGRLSILLVEQYFEFARSIADHYVVLARGEVAVSGGTADMDSDAVKRFLAI</sequence>
<dbReference type="SMART" id="SM00382">
    <property type="entry name" value="AAA"/>
    <property type="match status" value="1"/>
</dbReference>
<evidence type="ECO:0000313" key="8">
    <source>
        <dbReference type="Proteomes" id="UP000019486"/>
    </source>
</evidence>
<keyword evidence="8" id="KW-1185">Reference proteome</keyword>
<evidence type="ECO:0000256" key="2">
    <source>
        <dbReference type="ARBA" id="ARBA00022448"/>
    </source>
</evidence>
<dbReference type="GO" id="GO:0005524">
    <property type="term" value="F:ATP binding"/>
    <property type="evidence" value="ECO:0007669"/>
    <property type="project" value="UniProtKB-KW"/>
</dbReference>
<keyword evidence="4 7" id="KW-0067">ATP-binding</keyword>
<dbReference type="SUPFAM" id="SSF52540">
    <property type="entry name" value="P-loop containing nucleoside triphosphate hydrolases"/>
    <property type="match status" value="1"/>
</dbReference>
<keyword evidence="3" id="KW-0547">Nucleotide-binding</keyword>
<dbReference type="PANTHER" id="PTHR43820">
    <property type="entry name" value="HIGH-AFFINITY BRANCHED-CHAIN AMINO ACID TRANSPORT ATP-BINDING PROTEIN LIVF"/>
    <property type="match status" value="1"/>
</dbReference>
<dbReference type="Gene3D" id="3.40.50.300">
    <property type="entry name" value="P-loop containing nucleotide triphosphate hydrolases"/>
    <property type="match status" value="1"/>
</dbReference>
<dbReference type="AlphaFoldDB" id="W9HA70"/>
<feature type="domain" description="ABC transporter" evidence="6">
    <location>
        <begin position="1"/>
        <end position="227"/>
    </location>
</feature>
<dbReference type="GO" id="GO:0015658">
    <property type="term" value="F:branched-chain amino acid transmembrane transporter activity"/>
    <property type="evidence" value="ECO:0007669"/>
    <property type="project" value="TreeGrafter"/>
</dbReference>